<dbReference type="EMBL" id="JADWDJ010000018">
    <property type="protein sequence ID" value="KAG5266550.1"/>
    <property type="molecule type" value="Genomic_DNA"/>
</dbReference>
<dbReference type="InterPro" id="IPR009057">
    <property type="entry name" value="Homeodomain-like_sf"/>
</dbReference>
<keyword evidence="2 3" id="KW-0238">DNA-binding</keyword>
<dbReference type="GO" id="GO:0003677">
    <property type="term" value="F:DNA binding"/>
    <property type="evidence" value="ECO:0007669"/>
    <property type="project" value="UniProtKB-UniRule"/>
</dbReference>
<dbReference type="GO" id="GO:0005634">
    <property type="term" value="C:nucleus"/>
    <property type="evidence" value="ECO:0007669"/>
    <property type="project" value="UniProtKB-SubCell"/>
</dbReference>
<dbReference type="PANTHER" id="PTHR24333:SF5">
    <property type="entry name" value="VENT HOMEOBOX"/>
    <property type="match status" value="1"/>
</dbReference>
<dbReference type="InterPro" id="IPR050848">
    <property type="entry name" value="Homeobox_TF"/>
</dbReference>
<evidence type="ECO:0000256" key="3">
    <source>
        <dbReference type="RuleBase" id="RU000682"/>
    </source>
</evidence>
<dbReference type="Proteomes" id="UP000823561">
    <property type="component" value="Chromosome 18"/>
</dbReference>
<reference evidence="5" key="1">
    <citation type="submission" date="2020-10" db="EMBL/GenBank/DDBJ databases">
        <title>Chromosome-scale genome assembly of the Allis shad, Alosa alosa.</title>
        <authorList>
            <person name="Margot Z."/>
            <person name="Christophe K."/>
            <person name="Cabau C."/>
            <person name="Louis A."/>
            <person name="Berthelot C."/>
            <person name="Parey E."/>
            <person name="Roest Crollius H."/>
            <person name="Montfort J."/>
            <person name="Robinson-Rechavi M."/>
            <person name="Bucao C."/>
            <person name="Bouchez O."/>
            <person name="Gislard M."/>
            <person name="Lluch J."/>
            <person name="Milhes M."/>
            <person name="Lampietro C."/>
            <person name="Lopez Roques C."/>
            <person name="Donnadieu C."/>
            <person name="Braasch I."/>
            <person name="Desvignes T."/>
            <person name="Postlethwait J."/>
            <person name="Bobe J."/>
            <person name="Guiguen Y."/>
        </authorList>
    </citation>
    <scope>NUCLEOTIDE SEQUENCE</scope>
    <source>
        <strain evidence="5">M-15738</strain>
        <tissue evidence="5">Blood</tissue>
    </source>
</reference>
<accession>A0AAV6FUV9</accession>
<evidence type="ECO:0000259" key="4">
    <source>
        <dbReference type="PROSITE" id="PS50071"/>
    </source>
</evidence>
<comment type="subcellular location">
    <subcellularLocation>
        <location evidence="1 2 3">Nucleus</location>
    </subcellularLocation>
</comment>
<dbReference type="InterPro" id="IPR001356">
    <property type="entry name" value="HD"/>
</dbReference>
<feature type="domain" description="Homeobox" evidence="4">
    <location>
        <begin position="120"/>
        <end position="180"/>
    </location>
</feature>
<gene>
    <name evidence="5" type="ORF">AALO_G00233400</name>
</gene>
<protein>
    <recommendedName>
        <fullName evidence="4">Homeobox domain-containing protein</fullName>
    </recommendedName>
</protein>
<dbReference type="SUPFAM" id="SSF46689">
    <property type="entry name" value="Homeodomain-like"/>
    <property type="match status" value="1"/>
</dbReference>
<dbReference type="CDD" id="cd00086">
    <property type="entry name" value="homeodomain"/>
    <property type="match status" value="1"/>
</dbReference>
<evidence type="ECO:0000256" key="1">
    <source>
        <dbReference type="ARBA" id="ARBA00004123"/>
    </source>
</evidence>
<keyword evidence="2 3" id="KW-0539">Nucleus</keyword>
<sequence>MVKYFSVDWLIQSDTPTNKDQESKDMSFAHFRPHVPCVVQPRQPSSFDKSYLQPKPKVKKSLDFNDKHTEQEPVVTPACGPADCSSPISEISGYSSGYESEAACSECPSVDYGLEAEREGAQRRVRTKFTPEQIQKLEKIFSKHKYLDAGERTKTALKLNLSETQVRTWFQNRRMKVKRDVQDLRAEYLNPAMPTMIYPAVPSVQYHSFGAQQIPFAPTASMLYSPMGQQLPVQQLITHQTIHPAMSAAYYY</sequence>
<proteinExistence type="predicted"/>
<organism evidence="5 6">
    <name type="scientific">Alosa alosa</name>
    <name type="common">allis shad</name>
    <dbReference type="NCBI Taxonomy" id="278164"/>
    <lineage>
        <taxon>Eukaryota</taxon>
        <taxon>Metazoa</taxon>
        <taxon>Chordata</taxon>
        <taxon>Craniata</taxon>
        <taxon>Vertebrata</taxon>
        <taxon>Euteleostomi</taxon>
        <taxon>Actinopterygii</taxon>
        <taxon>Neopterygii</taxon>
        <taxon>Teleostei</taxon>
        <taxon>Clupei</taxon>
        <taxon>Clupeiformes</taxon>
        <taxon>Clupeoidei</taxon>
        <taxon>Clupeidae</taxon>
        <taxon>Alosa</taxon>
    </lineage>
</organism>
<evidence type="ECO:0000256" key="2">
    <source>
        <dbReference type="PROSITE-ProRule" id="PRU00108"/>
    </source>
</evidence>
<dbReference type="PANTHER" id="PTHR24333">
    <property type="entry name" value="HOMEO BOX HB9 LIKE A-RELATED"/>
    <property type="match status" value="1"/>
</dbReference>
<dbReference type="Gene3D" id="1.10.10.60">
    <property type="entry name" value="Homeodomain-like"/>
    <property type="match status" value="1"/>
</dbReference>
<dbReference type="AlphaFoldDB" id="A0AAV6FUV9"/>
<dbReference type="SMART" id="SM00389">
    <property type="entry name" value="HOX"/>
    <property type="match status" value="1"/>
</dbReference>
<keyword evidence="2 3" id="KW-0371">Homeobox</keyword>
<evidence type="ECO:0000313" key="5">
    <source>
        <dbReference type="EMBL" id="KAG5266550.1"/>
    </source>
</evidence>
<evidence type="ECO:0000313" key="6">
    <source>
        <dbReference type="Proteomes" id="UP000823561"/>
    </source>
</evidence>
<dbReference type="Pfam" id="PF00046">
    <property type="entry name" value="Homeodomain"/>
    <property type="match status" value="1"/>
</dbReference>
<feature type="DNA-binding region" description="Homeobox" evidence="2">
    <location>
        <begin position="122"/>
        <end position="181"/>
    </location>
</feature>
<comment type="caution">
    <text evidence="5">The sequence shown here is derived from an EMBL/GenBank/DDBJ whole genome shotgun (WGS) entry which is preliminary data.</text>
</comment>
<keyword evidence="6" id="KW-1185">Reference proteome</keyword>
<name>A0AAV6FUV9_9TELE</name>
<dbReference type="PROSITE" id="PS50071">
    <property type="entry name" value="HOMEOBOX_2"/>
    <property type="match status" value="1"/>
</dbReference>